<dbReference type="AlphaFoldDB" id="A0A2M7BFP6"/>
<accession>A0A2M7BFP6</accession>
<feature type="region of interest" description="Disordered" evidence="1">
    <location>
        <begin position="189"/>
        <end position="210"/>
    </location>
</feature>
<proteinExistence type="predicted"/>
<dbReference type="GO" id="GO:0016747">
    <property type="term" value="F:acyltransferase activity, transferring groups other than amino-acyl groups"/>
    <property type="evidence" value="ECO:0007669"/>
    <property type="project" value="InterPro"/>
</dbReference>
<evidence type="ECO:0000259" key="2">
    <source>
        <dbReference type="Pfam" id="PF00583"/>
    </source>
</evidence>
<protein>
    <recommendedName>
        <fullName evidence="2">N-acetyltransferase domain-containing protein</fullName>
    </recommendedName>
</protein>
<feature type="domain" description="N-acetyltransferase" evidence="2">
    <location>
        <begin position="72"/>
        <end position="169"/>
    </location>
</feature>
<organism evidence="3 4">
    <name type="scientific">Candidatus Shapirobacteria bacterium CG03_land_8_20_14_0_80_39_12</name>
    <dbReference type="NCBI Taxonomy" id="1974879"/>
    <lineage>
        <taxon>Bacteria</taxon>
        <taxon>Candidatus Shapironibacteriota</taxon>
    </lineage>
</organism>
<name>A0A2M7BFP6_9BACT</name>
<dbReference type="Proteomes" id="UP000229631">
    <property type="component" value="Unassembled WGS sequence"/>
</dbReference>
<dbReference type="InterPro" id="IPR016181">
    <property type="entry name" value="Acyl_CoA_acyltransferase"/>
</dbReference>
<reference evidence="4" key="1">
    <citation type="submission" date="2017-09" db="EMBL/GenBank/DDBJ databases">
        <title>Depth-based differentiation of microbial function through sediment-hosted aquifers and enrichment of novel symbionts in the deep terrestrial subsurface.</title>
        <authorList>
            <person name="Probst A.J."/>
            <person name="Ladd B."/>
            <person name="Jarett J.K."/>
            <person name="Geller-Mcgrath D.E."/>
            <person name="Sieber C.M.K."/>
            <person name="Emerson J.B."/>
            <person name="Anantharaman K."/>
            <person name="Thomas B.C."/>
            <person name="Malmstrom R."/>
            <person name="Stieglmeier M."/>
            <person name="Klingl A."/>
            <person name="Woyke T."/>
            <person name="Ryan C.M."/>
            <person name="Banfield J.F."/>
        </authorList>
    </citation>
    <scope>NUCLEOTIDE SEQUENCE [LARGE SCALE GENOMIC DNA]</scope>
</reference>
<evidence type="ECO:0000313" key="3">
    <source>
        <dbReference type="EMBL" id="PIV01951.1"/>
    </source>
</evidence>
<sequence length="210" mass="23432">MVEFERLDRNNLKKLTVVAKTYREAFATEPWKEVSRGPACGKFYGPENSPGSRCPCGCGKLEEAYPVIKTVRYIRNEISKPNAIAFSANKDGKTVGFAWAYEETGLEFAETKYAPENREFVANLVGKDNEVIYLSECGFLKAERQKGLGTEITAQIIKEGVKFGLPFLLRTNKGSAAKCIAEKLGMKPIMGSDDTPPDPENPERILFYKE</sequence>
<dbReference type="Gene3D" id="3.40.630.30">
    <property type="match status" value="1"/>
</dbReference>
<dbReference type="Pfam" id="PF00583">
    <property type="entry name" value="Acetyltransf_1"/>
    <property type="match status" value="1"/>
</dbReference>
<dbReference type="SUPFAM" id="SSF55729">
    <property type="entry name" value="Acyl-CoA N-acyltransferases (Nat)"/>
    <property type="match status" value="1"/>
</dbReference>
<comment type="caution">
    <text evidence="3">The sequence shown here is derived from an EMBL/GenBank/DDBJ whole genome shotgun (WGS) entry which is preliminary data.</text>
</comment>
<dbReference type="InterPro" id="IPR000182">
    <property type="entry name" value="GNAT_dom"/>
</dbReference>
<dbReference type="EMBL" id="PEVC01000004">
    <property type="protein sequence ID" value="PIV01951.1"/>
    <property type="molecule type" value="Genomic_DNA"/>
</dbReference>
<evidence type="ECO:0000256" key="1">
    <source>
        <dbReference type="SAM" id="MobiDB-lite"/>
    </source>
</evidence>
<feature type="compositionally biased region" description="Basic and acidic residues" evidence="1">
    <location>
        <begin position="201"/>
        <end position="210"/>
    </location>
</feature>
<evidence type="ECO:0000313" key="4">
    <source>
        <dbReference type="Proteomes" id="UP000229631"/>
    </source>
</evidence>
<gene>
    <name evidence="3" type="ORF">COS54_00140</name>
</gene>